<evidence type="ECO:0000313" key="2">
    <source>
        <dbReference type="EMBL" id="KAF3942841.1"/>
    </source>
</evidence>
<gene>
    <name evidence="2" type="ORF">CMV_030537</name>
</gene>
<feature type="compositionally biased region" description="Basic and acidic residues" evidence="1">
    <location>
        <begin position="7"/>
        <end position="24"/>
    </location>
</feature>
<comment type="caution">
    <text evidence="2">The sequence shown here is derived from an EMBL/GenBank/DDBJ whole genome shotgun (WGS) entry which is preliminary data.</text>
</comment>
<organism evidence="2 3">
    <name type="scientific">Castanea mollissima</name>
    <name type="common">Chinese chestnut</name>
    <dbReference type="NCBI Taxonomy" id="60419"/>
    <lineage>
        <taxon>Eukaryota</taxon>
        <taxon>Viridiplantae</taxon>
        <taxon>Streptophyta</taxon>
        <taxon>Embryophyta</taxon>
        <taxon>Tracheophyta</taxon>
        <taxon>Spermatophyta</taxon>
        <taxon>Magnoliopsida</taxon>
        <taxon>eudicotyledons</taxon>
        <taxon>Gunneridae</taxon>
        <taxon>Pentapetalae</taxon>
        <taxon>rosids</taxon>
        <taxon>fabids</taxon>
        <taxon>Fagales</taxon>
        <taxon>Fagaceae</taxon>
        <taxon>Castanea</taxon>
    </lineage>
</organism>
<proteinExistence type="predicted"/>
<evidence type="ECO:0000256" key="1">
    <source>
        <dbReference type="SAM" id="MobiDB-lite"/>
    </source>
</evidence>
<dbReference type="Proteomes" id="UP000737018">
    <property type="component" value="Unassembled WGS sequence"/>
</dbReference>
<keyword evidence="3" id="KW-1185">Reference proteome</keyword>
<dbReference type="EMBL" id="JRKL02013311">
    <property type="protein sequence ID" value="KAF3942841.1"/>
    <property type="molecule type" value="Genomic_DNA"/>
</dbReference>
<name>A0A8J4Q545_9ROSI</name>
<accession>A0A8J4Q545</accession>
<reference evidence="2" key="1">
    <citation type="submission" date="2020-03" db="EMBL/GenBank/DDBJ databases">
        <title>Castanea mollissima Vanexum genome sequencing.</title>
        <authorList>
            <person name="Staton M."/>
        </authorList>
    </citation>
    <scope>NUCLEOTIDE SEQUENCE</scope>
    <source>
        <tissue evidence="2">Leaf</tissue>
    </source>
</reference>
<feature type="region of interest" description="Disordered" evidence="1">
    <location>
        <begin position="1"/>
        <end position="43"/>
    </location>
</feature>
<dbReference type="AlphaFoldDB" id="A0A8J4Q545"/>
<evidence type="ECO:0000313" key="3">
    <source>
        <dbReference type="Proteomes" id="UP000737018"/>
    </source>
</evidence>
<protein>
    <submittedName>
        <fullName evidence="2">Uncharacterized protein</fullName>
    </submittedName>
</protein>
<sequence>MINTRSQEQEQHDSEPTHRIDGPRHQQTAEQRNRIEVKQHPRRCTRNRRKCLTLRRLRKTKVFTAREREKKKKKKTGFASWRIAEVGSSGVSKWWEIWRERTSGSQGSLACTAWKTRKKMEMEMEMEGQEGHFASDDDADVVVVAAAVVIVVVRTNVVETEIGEEKRVGAVCDGEEDEWK</sequence>